<dbReference type="EMBL" id="FUKI01000103">
    <property type="protein sequence ID" value="SJM92459.1"/>
    <property type="molecule type" value="Genomic_DNA"/>
</dbReference>
<dbReference type="AlphaFoldDB" id="A0A1R4H8C2"/>
<sequence>MVQRGDITIWFEEEFLRENWSGVATGKRGKPFKYSDAAIQTLLVLKAVFGLPYRALEGFSRSLMKLMGLSYSVPDHTLMSRRARTLQVKIPCKARKGPIHVVVDSTGLKIYGEGEWKVRQHGVGKRRTWRKVHMAVDADAKDVLGVEVTTVEWSDSEMFESLIGQVEGNIEQIDADGAYDTRSAYDVASERDAKLVVPPRKNAVPWEDGHPRNDVLESIEKDGLAEWKRSNDYHKRSIAVVRCTASNNCLATAWLPVFLKHRKLKSMSVSRR</sequence>
<dbReference type="InterPro" id="IPR053520">
    <property type="entry name" value="Transposase_Tn903"/>
</dbReference>
<gene>
    <name evidence="2" type="ORF">CRENPOLYSF1_290016</name>
</gene>
<dbReference type="InterPro" id="IPR025668">
    <property type="entry name" value="Tnp_DDE_dom"/>
</dbReference>
<dbReference type="InterPro" id="IPR053172">
    <property type="entry name" value="Tn903_transposase"/>
</dbReference>
<organism evidence="2 3">
    <name type="scientific">Crenothrix polyspora</name>
    <dbReference type="NCBI Taxonomy" id="360316"/>
    <lineage>
        <taxon>Bacteria</taxon>
        <taxon>Pseudomonadati</taxon>
        <taxon>Pseudomonadota</taxon>
        <taxon>Gammaproteobacteria</taxon>
        <taxon>Methylococcales</taxon>
        <taxon>Crenotrichaceae</taxon>
        <taxon>Crenothrix</taxon>
    </lineage>
</organism>
<name>A0A1R4H8C2_9GAMM</name>
<evidence type="ECO:0000259" key="1">
    <source>
        <dbReference type="Pfam" id="PF13737"/>
    </source>
</evidence>
<dbReference type="PANTHER" id="PTHR34631">
    <property type="match status" value="1"/>
</dbReference>
<dbReference type="PANTHER" id="PTHR34631:SF3">
    <property type="entry name" value="ISSOD12 TRANSPOSASE TNPA_ISSOD12"/>
    <property type="match status" value="1"/>
</dbReference>
<proteinExistence type="predicted"/>
<dbReference type="Pfam" id="PF13737">
    <property type="entry name" value="DDE_Tnp_1_5"/>
    <property type="match status" value="1"/>
</dbReference>
<evidence type="ECO:0000313" key="3">
    <source>
        <dbReference type="Proteomes" id="UP000195667"/>
    </source>
</evidence>
<dbReference type="Proteomes" id="UP000195667">
    <property type="component" value="Unassembled WGS sequence"/>
</dbReference>
<feature type="domain" description="Transposase DDE" evidence="1">
    <location>
        <begin position="2"/>
        <end position="113"/>
    </location>
</feature>
<dbReference type="NCBIfam" id="NF033579">
    <property type="entry name" value="transpos_IS5_2"/>
    <property type="match status" value="1"/>
</dbReference>
<accession>A0A1R4H8C2</accession>
<reference evidence="3" key="1">
    <citation type="submission" date="2017-02" db="EMBL/GenBank/DDBJ databases">
        <authorList>
            <person name="Daims H."/>
        </authorList>
    </citation>
    <scope>NUCLEOTIDE SEQUENCE [LARGE SCALE GENOMIC DNA]</scope>
</reference>
<protein>
    <submittedName>
        <fullName evidence="2">Transposase</fullName>
    </submittedName>
</protein>
<keyword evidence="3" id="KW-1185">Reference proteome</keyword>
<evidence type="ECO:0000313" key="2">
    <source>
        <dbReference type="EMBL" id="SJM92459.1"/>
    </source>
</evidence>